<dbReference type="SUPFAM" id="SSF54211">
    <property type="entry name" value="Ribosomal protein S5 domain 2-like"/>
    <property type="match status" value="1"/>
</dbReference>
<dbReference type="GO" id="GO:0034475">
    <property type="term" value="P:U4 snRNA 3'-end processing"/>
    <property type="evidence" value="ECO:0007669"/>
    <property type="project" value="TreeGrafter"/>
</dbReference>
<keyword evidence="13" id="KW-1185">Reference proteome</keyword>
<dbReference type="EMBL" id="CAJNRD030001116">
    <property type="protein sequence ID" value="CAG5075285.1"/>
    <property type="molecule type" value="Genomic_DNA"/>
</dbReference>
<keyword evidence="5" id="KW-0963">Cytoplasm</keyword>
<evidence type="ECO:0000256" key="9">
    <source>
        <dbReference type="SAM" id="MobiDB-lite"/>
    </source>
</evidence>
<feature type="domain" description="Exoribonuclease phosphorolytic" evidence="11">
    <location>
        <begin position="189"/>
        <end position="242"/>
    </location>
</feature>
<comment type="similarity">
    <text evidence="3">Belongs to the RNase PH family.</text>
</comment>
<evidence type="ECO:0000256" key="2">
    <source>
        <dbReference type="ARBA" id="ARBA00004496"/>
    </source>
</evidence>
<evidence type="ECO:0000256" key="7">
    <source>
        <dbReference type="ARBA" id="ARBA00023242"/>
    </source>
</evidence>
<gene>
    <name evidence="12" type="ORF">HICCMSTLAB_LOCUS1439</name>
</gene>
<dbReference type="OrthoDB" id="10264038at2759"/>
<feature type="region of interest" description="Disordered" evidence="9">
    <location>
        <begin position="378"/>
        <end position="400"/>
    </location>
</feature>
<dbReference type="GO" id="GO:0034473">
    <property type="term" value="P:U1 snRNA 3'-end processing"/>
    <property type="evidence" value="ECO:0007669"/>
    <property type="project" value="TreeGrafter"/>
</dbReference>
<dbReference type="Proteomes" id="UP000786811">
    <property type="component" value="Unassembled WGS sequence"/>
</dbReference>
<dbReference type="PANTHER" id="PTHR11097">
    <property type="entry name" value="EXOSOME COMPLEX EXONUCLEASE RIBOSOMAL RNA PROCESSING PROTEIN"/>
    <property type="match status" value="1"/>
</dbReference>
<dbReference type="GO" id="GO:0034476">
    <property type="term" value="P:U5 snRNA 3'-end processing"/>
    <property type="evidence" value="ECO:0007669"/>
    <property type="project" value="TreeGrafter"/>
</dbReference>
<dbReference type="SUPFAM" id="SSF55666">
    <property type="entry name" value="Ribonuclease PH domain 2-like"/>
    <property type="match status" value="1"/>
</dbReference>
<dbReference type="InterPro" id="IPR020568">
    <property type="entry name" value="Ribosomal_Su5_D2-typ_SF"/>
</dbReference>
<dbReference type="GO" id="GO:0000176">
    <property type="term" value="C:nuclear exosome (RNase complex)"/>
    <property type="evidence" value="ECO:0007669"/>
    <property type="project" value="TreeGrafter"/>
</dbReference>
<dbReference type="PANTHER" id="PTHR11097:SF14">
    <property type="entry name" value="EXOSOME COMPLEX COMPONENT RRP45"/>
    <property type="match status" value="1"/>
</dbReference>
<dbReference type="Pfam" id="PF01138">
    <property type="entry name" value="RNase_PH"/>
    <property type="match status" value="1"/>
</dbReference>
<proteinExistence type="inferred from homology"/>
<evidence type="ECO:0000313" key="12">
    <source>
        <dbReference type="EMBL" id="CAG5075285.1"/>
    </source>
</evidence>
<evidence type="ECO:0000256" key="3">
    <source>
        <dbReference type="ARBA" id="ARBA00006678"/>
    </source>
</evidence>
<dbReference type="GO" id="GO:0035925">
    <property type="term" value="F:mRNA 3'-UTR AU-rich region binding"/>
    <property type="evidence" value="ECO:0007669"/>
    <property type="project" value="TreeGrafter"/>
</dbReference>
<protein>
    <recommendedName>
        <fullName evidence="4">Exosome complex component RRP45</fullName>
    </recommendedName>
    <alternativeName>
        <fullName evidence="8">Exosome component 9</fullName>
    </alternativeName>
</protein>
<dbReference type="AlphaFoldDB" id="A0A8J2E6N4"/>
<dbReference type="GO" id="GO:0071035">
    <property type="term" value="P:nuclear polyadenylation-dependent rRNA catabolic process"/>
    <property type="evidence" value="ECO:0007669"/>
    <property type="project" value="TreeGrafter"/>
</dbReference>
<evidence type="ECO:0000256" key="4">
    <source>
        <dbReference type="ARBA" id="ARBA00019572"/>
    </source>
</evidence>
<evidence type="ECO:0000259" key="10">
    <source>
        <dbReference type="Pfam" id="PF01138"/>
    </source>
</evidence>
<dbReference type="GO" id="GO:0071028">
    <property type="term" value="P:nuclear mRNA surveillance"/>
    <property type="evidence" value="ECO:0007669"/>
    <property type="project" value="TreeGrafter"/>
</dbReference>
<dbReference type="CDD" id="cd11368">
    <property type="entry name" value="RNase_PH_RRP45"/>
    <property type="match status" value="1"/>
</dbReference>
<sequence>MKEVLITKCEKKFINTALDENIRLDGRKLNEARKLKLHFGSSWGSCLASLGQTRVIANVSCDIQQPKLSRPNEGLLYINVELNPLAAAHFEAGRQSEVGVALTRQLERCFKDSRCLDMESLCIVADKKVWNIRVDINVINHDGNLVDCASIATLAALSHFHRPDVTSTGDDVIIHSFAEKDPLPLTLFHQPVCVSFSTFENGKTIMDPTYIEERLGVTQLTMGLNAYHEFVNLSFADKSSLSKISTDVSASVKSIAANHAINVIKQIRDAVTLDVQTRYKKEPCKINRFKDAISSDKISMFREKMPIKLSQWNTRIKEEEAQKKYPKMDCNDENDHNDDNDDDEDNDVEMDESGDEVRKVGLRSAELITKMSTSVGEGLKNSWVSSSDDEDDDGTSANDIETLKVTKVNKVLGEIVLTDSEQEDIL</sequence>
<dbReference type="InterPro" id="IPR036345">
    <property type="entry name" value="ExoRNase_PH_dom2_sf"/>
</dbReference>
<dbReference type="GO" id="GO:0071038">
    <property type="term" value="P:TRAMP-dependent tRNA surveillance pathway"/>
    <property type="evidence" value="ECO:0007669"/>
    <property type="project" value="TreeGrafter"/>
</dbReference>
<dbReference type="GO" id="GO:0000467">
    <property type="term" value="P:exonucleolytic trimming to generate mature 3'-end of 5.8S rRNA from tricistronic rRNA transcript (SSU-rRNA, 5.8S rRNA, LSU-rRNA)"/>
    <property type="evidence" value="ECO:0007669"/>
    <property type="project" value="TreeGrafter"/>
</dbReference>
<keyword evidence="6" id="KW-0694">RNA-binding</keyword>
<feature type="domain" description="Exoribonuclease phosphorolytic" evidence="10">
    <location>
        <begin position="31"/>
        <end position="163"/>
    </location>
</feature>
<keyword evidence="7" id="KW-0539">Nucleus</keyword>
<evidence type="ECO:0000256" key="6">
    <source>
        <dbReference type="ARBA" id="ARBA00022884"/>
    </source>
</evidence>
<dbReference type="GO" id="GO:0016075">
    <property type="term" value="P:rRNA catabolic process"/>
    <property type="evidence" value="ECO:0007669"/>
    <property type="project" value="TreeGrafter"/>
</dbReference>
<dbReference type="Pfam" id="PF03725">
    <property type="entry name" value="RNase_PH_C"/>
    <property type="match status" value="1"/>
</dbReference>
<dbReference type="InterPro" id="IPR015847">
    <property type="entry name" value="ExoRNase_PH_dom2"/>
</dbReference>
<accession>A0A8J2E6N4</accession>
<evidence type="ECO:0000313" key="13">
    <source>
        <dbReference type="Proteomes" id="UP000786811"/>
    </source>
</evidence>
<dbReference type="InterPro" id="IPR027408">
    <property type="entry name" value="PNPase/RNase_PH_dom_sf"/>
</dbReference>
<dbReference type="InterPro" id="IPR033100">
    <property type="entry name" value="Rrp45"/>
</dbReference>
<feature type="compositionally biased region" description="Acidic residues" evidence="9">
    <location>
        <begin position="335"/>
        <end position="354"/>
    </location>
</feature>
<dbReference type="InterPro" id="IPR050590">
    <property type="entry name" value="Exosome_comp_Rrp42_subfam"/>
</dbReference>
<feature type="compositionally biased region" description="Basic and acidic residues" evidence="9">
    <location>
        <begin position="320"/>
        <end position="334"/>
    </location>
</feature>
<comment type="subcellular location">
    <subcellularLocation>
        <location evidence="2">Cytoplasm</location>
    </subcellularLocation>
    <subcellularLocation>
        <location evidence="1">Nucleus</location>
    </subcellularLocation>
</comment>
<reference evidence="12" key="1">
    <citation type="submission" date="2021-04" db="EMBL/GenBank/DDBJ databases">
        <authorList>
            <person name="Chebbi M.A.C M."/>
        </authorList>
    </citation>
    <scope>NUCLEOTIDE SEQUENCE</scope>
</reference>
<evidence type="ECO:0000256" key="1">
    <source>
        <dbReference type="ARBA" id="ARBA00004123"/>
    </source>
</evidence>
<evidence type="ECO:0000259" key="11">
    <source>
        <dbReference type="Pfam" id="PF03725"/>
    </source>
</evidence>
<dbReference type="InterPro" id="IPR001247">
    <property type="entry name" value="ExoRNase_PH_dom1"/>
</dbReference>
<evidence type="ECO:0000256" key="8">
    <source>
        <dbReference type="ARBA" id="ARBA00032660"/>
    </source>
</evidence>
<feature type="region of interest" description="Disordered" evidence="9">
    <location>
        <begin position="320"/>
        <end position="360"/>
    </location>
</feature>
<dbReference type="GO" id="GO:0000177">
    <property type="term" value="C:cytoplasmic exosome (RNase complex)"/>
    <property type="evidence" value="ECO:0007669"/>
    <property type="project" value="TreeGrafter"/>
</dbReference>
<dbReference type="Gene3D" id="3.30.230.70">
    <property type="entry name" value="GHMP Kinase, N-terminal domain"/>
    <property type="match status" value="1"/>
</dbReference>
<evidence type="ECO:0000256" key="5">
    <source>
        <dbReference type="ARBA" id="ARBA00022490"/>
    </source>
</evidence>
<comment type="caution">
    <text evidence="12">The sequence shown here is derived from an EMBL/GenBank/DDBJ whole genome shotgun (WGS) entry which is preliminary data.</text>
</comment>
<organism evidence="12 13">
    <name type="scientific">Cotesia congregata</name>
    <name type="common">Parasitoid wasp</name>
    <name type="synonym">Apanteles congregatus</name>
    <dbReference type="NCBI Taxonomy" id="51543"/>
    <lineage>
        <taxon>Eukaryota</taxon>
        <taxon>Metazoa</taxon>
        <taxon>Ecdysozoa</taxon>
        <taxon>Arthropoda</taxon>
        <taxon>Hexapoda</taxon>
        <taxon>Insecta</taxon>
        <taxon>Pterygota</taxon>
        <taxon>Neoptera</taxon>
        <taxon>Endopterygota</taxon>
        <taxon>Hymenoptera</taxon>
        <taxon>Apocrita</taxon>
        <taxon>Ichneumonoidea</taxon>
        <taxon>Braconidae</taxon>
        <taxon>Microgastrinae</taxon>
        <taxon>Cotesia</taxon>
    </lineage>
</organism>
<name>A0A8J2E6N4_COTCN</name>